<proteinExistence type="predicted"/>
<protein>
    <submittedName>
        <fullName evidence="1">Uncharacterized protein</fullName>
    </submittedName>
</protein>
<reference evidence="1" key="1">
    <citation type="submission" date="2016-01" db="EMBL/GenBank/DDBJ databases">
        <title>Reference transcriptome for the parasite Schistocephalus solidus: insights into the molecular evolution of parasitism.</title>
        <authorList>
            <person name="Hebert F.O."/>
            <person name="Grambauer S."/>
            <person name="Barber I."/>
            <person name="Landry C.R."/>
            <person name="Aubin-Horth N."/>
        </authorList>
    </citation>
    <scope>NUCLEOTIDE SEQUENCE</scope>
</reference>
<dbReference type="EMBL" id="GEEE01002961">
    <property type="protein sequence ID" value="JAP60264.1"/>
    <property type="molecule type" value="Transcribed_RNA"/>
</dbReference>
<organism evidence="1">
    <name type="scientific">Schistocephalus solidus</name>
    <name type="common">Tapeworm</name>
    <dbReference type="NCBI Taxonomy" id="70667"/>
    <lineage>
        <taxon>Eukaryota</taxon>
        <taxon>Metazoa</taxon>
        <taxon>Spiralia</taxon>
        <taxon>Lophotrochozoa</taxon>
        <taxon>Platyhelminthes</taxon>
        <taxon>Cestoda</taxon>
        <taxon>Eucestoda</taxon>
        <taxon>Diphyllobothriidea</taxon>
        <taxon>Diphyllobothriidae</taxon>
        <taxon>Schistocephalus</taxon>
    </lineage>
</organism>
<name>A0A0V0J3F9_SCHSO</name>
<accession>A0A0V0J3F9</accession>
<dbReference type="AlphaFoldDB" id="A0A0V0J3F9"/>
<gene>
    <name evidence="1" type="ORF">TR120450</name>
</gene>
<sequence length="123" mass="13994">MNRLRVSRDPHAMRHTKQLLSNIFDSPLLFPLLECLLQTLPTFVSESNSFMSELFVWNLNNGTALPFLPQTKPITTSQERLIACPLFRSFCQKLVSSDYSYARTMLTFGISLLRIPTCSAFGC</sequence>
<evidence type="ECO:0000313" key="1">
    <source>
        <dbReference type="EMBL" id="JAP60264.1"/>
    </source>
</evidence>